<protein>
    <submittedName>
        <fullName evidence="2">Unannotated protein</fullName>
    </submittedName>
</protein>
<dbReference type="PANTHER" id="PTHR12110:SF21">
    <property type="entry name" value="XYLOSE ISOMERASE-LIKE TIM BARREL DOMAIN-CONTAINING PROTEIN"/>
    <property type="match status" value="1"/>
</dbReference>
<dbReference type="AlphaFoldDB" id="A0A6J7F6B2"/>
<dbReference type="Gene3D" id="3.20.20.150">
    <property type="entry name" value="Divalent-metal-dependent TIM barrel enzymes"/>
    <property type="match status" value="1"/>
</dbReference>
<reference evidence="2" key="1">
    <citation type="submission" date="2020-05" db="EMBL/GenBank/DDBJ databases">
        <authorList>
            <person name="Chiriac C."/>
            <person name="Salcher M."/>
            <person name="Ghai R."/>
            <person name="Kavagutti S V."/>
        </authorList>
    </citation>
    <scope>NUCLEOTIDE SEQUENCE</scope>
</reference>
<gene>
    <name evidence="2" type="ORF">UFOPK3516_00070</name>
</gene>
<dbReference type="PANTHER" id="PTHR12110">
    <property type="entry name" value="HYDROXYPYRUVATE ISOMERASE"/>
    <property type="match status" value="1"/>
</dbReference>
<dbReference type="Pfam" id="PF01261">
    <property type="entry name" value="AP_endonuc_2"/>
    <property type="match status" value="1"/>
</dbReference>
<dbReference type="SUPFAM" id="SSF51658">
    <property type="entry name" value="Xylose isomerase-like"/>
    <property type="match status" value="1"/>
</dbReference>
<dbReference type="InterPro" id="IPR050312">
    <property type="entry name" value="IolE/XylAMocC-like"/>
</dbReference>
<sequence>MIQVGIFSGYFPYELETTAKTIRDHGFNTVQLDLHFKDVDLSAGQITEAKAKKVRDTFRDHDLPICAISGYTNITHPDLDERKRRVDYLKEMIRNARSFGTPYVISESGTFNADSDWVHDDKNKTQEGYETCLAQLDDLRQTAYDHGATFLLETYVNNVIGSLEETIRVFNDFKGKPGIELLMDPTNYFEIHNIDAMQQILNDVFDNVSDRVRIAHAKDVKRSGDDKSEKHADLGADLELESHTFRGVGEIELPAAGLGELDYDLYVRRLSEVSPNVPLIIEHLDESDVPRAKRFVDEVLKRNGV</sequence>
<evidence type="ECO:0000259" key="1">
    <source>
        <dbReference type="Pfam" id="PF01261"/>
    </source>
</evidence>
<proteinExistence type="predicted"/>
<organism evidence="2">
    <name type="scientific">freshwater metagenome</name>
    <dbReference type="NCBI Taxonomy" id="449393"/>
    <lineage>
        <taxon>unclassified sequences</taxon>
        <taxon>metagenomes</taxon>
        <taxon>ecological metagenomes</taxon>
    </lineage>
</organism>
<name>A0A6J7F6B2_9ZZZZ</name>
<feature type="domain" description="Xylose isomerase-like TIM barrel" evidence="1">
    <location>
        <begin position="22"/>
        <end position="286"/>
    </location>
</feature>
<accession>A0A6J7F6B2</accession>
<dbReference type="InterPro" id="IPR013022">
    <property type="entry name" value="Xyl_isomerase-like_TIM-brl"/>
</dbReference>
<evidence type="ECO:0000313" key="2">
    <source>
        <dbReference type="EMBL" id="CAB4887719.1"/>
    </source>
</evidence>
<dbReference type="EMBL" id="CAFBMB010000002">
    <property type="protein sequence ID" value="CAB4887719.1"/>
    <property type="molecule type" value="Genomic_DNA"/>
</dbReference>
<dbReference type="InterPro" id="IPR036237">
    <property type="entry name" value="Xyl_isomerase-like_sf"/>
</dbReference>